<dbReference type="OrthoDB" id="6260732at2759"/>
<gene>
    <name evidence="7" type="primary">CAND2</name>
</gene>
<feature type="compositionally biased region" description="Pro residues" evidence="4">
    <location>
        <begin position="36"/>
        <end position="47"/>
    </location>
</feature>
<evidence type="ECO:0000313" key="6">
    <source>
        <dbReference type="Proteomes" id="UP000245320"/>
    </source>
</evidence>
<dbReference type="GO" id="GO:0010265">
    <property type="term" value="P:SCF complex assembly"/>
    <property type="evidence" value="ECO:0007669"/>
    <property type="project" value="InterPro"/>
</dbReference>
<dbReference type="FunCoup" id="A0A2U4C3X2">
    <property type="interactions" value="1232"/>
</dbReference>
<evidence type="ECO:0000259" key="5">
    <source>
        <dbReference type="Pfam" id="PF08623"/>
    </source>
</evidence>
<feature type="region of interest" description="Disordered" evidence="4">
    <location>
        <begin position="1"/>
        <end position="60"/>
    </location>
</feature>
<dbReference type="SUPFAM" id="SSF48371">
    <property type="entry name" value="ARM repeat"/>
    <property type="match status" value="1"/>
</dbReference>
<feature type="region of interest" description="Disordered" evidence="4">
    <location>
        <begin position="451"/>
        <end position="482"/>
    </location>
</feature>
<protein>
    <submittedName>
        <fullName evidence="7">Cullin-associated NEDD8-dissociated protein 2 isoform X1</fullName>
    </submittedName>
</protein>
<evidence type="ECO:0000256" key="1">
    <source>
        <dbReference type="ARBA" id="ARBA00007657"/>
    </source>
</evidence>
<dbReference type="CTD" id="23066"/>
<dbReference type="RefSeq" id="XP_019800143.2">
    <property type="nucleotide sequence ID" value="XM_019944584.2"/>
</dbReference>
<dbReference type="PANTHER" id="PTHR12696">
    <property type="entry name" value="TIP120"/>
    <property type="match status" value="1"/>
</dbReference>
<feature type="compositionally biased region" description="Low complexity" evidence="4">
    <location>
        <begin position="48"/>
        <end position="60"/>
    </location>
</feature>
<feature type="region of interest" description="Disordered" evidence="4">
    <location>
        <begin position="76"/>
        <end position="106"/>
    </location>
</feature>
<organism evidence="6 7">
    <name type="scientific">Tursiops truncatus</name>
    <name type="common">Atlantic bottle-nosed dolphin</name>
    <name type="synonym">Delphinus truncatus</name>
    <dbReference type="NCBI Taxonomy" id="9739"/>
    <lineage>
        <taxon>Eukaryota</taxon>
        <taxon>Metazoa</taxon>
        <taxon>Chordata</taxon>
        <taxon>Craniata</taxon>
        <taxon>Vertebrata</taxon>
        <taxon>Euteleostomi</taxon>
        <taxon>Mammalia</taxon>
        <taxon>Eutheria</taxon>
        <taxon>Laurasiatheria</taxon>
        <taxon>Artiodactyla</taxon>
        <taxon>Whippomorpha</taxon>
        <taxon>Cetacea</taxon>
        <taxon>Odontoceti</taxon>
        <taxon>Delphinidae</taxon>
        <taxon>Tursiops</taxon>
    </lineage>
</organism>
<keyword evidence="2" id="KW-0677">Repeat</keyword>
<proteinExistence type="inferred from homology"/>
<feature type="compositionally biased region" description="Basic residues" evidence="4">
    <location>
        <begin position="94"/>
        <end position="104"/>
    </location>
</feature>
<accession>A0A2U4C3X2</accession>
<name>A0A2U4C3X2_TURTR</name>
<comment type="similarity">
    <text evidence="1">Belongs to the CAND family.</text>
</comment>
<dbReference type="InParanoid" id="A0A2U4C3X2"/>
<keyword evidence="3" id="KW-0833">Ubl conjugation pathway</keyword>
<dbReference type="InterPro" id="IPR011989">
    <property type="entry name" value="ARM-like"/>
</dbReference>
<dbReference type="Pfam" id="PF13513">
    <property type="entry name" value="HEAT_EZ"/>
    <property type="match status" value="1"/>
</dbReference>
<dbReference type="InterPro" id="IPR013932">
    <property type="entry name" value="TATA-bd_TIP120"/>
</dbReference>
<feature type="domain" description="TATA-binding protein interacting (TIP20)" evidence="5">
    <location>
        <begin position="1279"/>
        <end position="1361"/>
    </location>
</feature>
<evidence type="ECO:0000313" key="7">
    <source>
        <dbReference type="RefSeq" id="XP_019800143.2"/>
    </source>
</evidence>
<dbReference type="Pfam" id="PF08623">
    <property type="entry name" value="TIP120"/>
    <property type="match status" value="2"/>
</dbReference>
<evidence type="ECO:0000256" key="4">
    <source>
        <dbReference type="SAM" id="MobiDB-lite"/>
    </source>
</evidence>
<dbReference type="Gene3D" id="1.25.10.10">
    <property type="entry name" value="Leucine-rich Repeat Variant"/>
    <property type="match status" value="1"/>
</dbReference>
<feature type="compositionally biased region" description="Low complexity" evidence="4">
    <location>
        <begin position="82"/>
        <end position="93"/>
    </location>
</feature>
<feature type="domain" description="TATA-binding protein interacting (TIP20)" evidence="5">
    <location>
        <begin position="1179"/>
        <end position="1270"/>
    </location>
</feature>
<dbReference type="InterPro" id="IPR016024">
    <property type="entry name" value="ARM-type_fold"/>
</dbReference>
<dbReference type="GeneID" id="101317561"/>
<sequence length="1390" mass="151101">MGRLQGWRQAETTELLAGPSRQPPPASRLPPTASRLPPPASRLPPPAAAAKAEASAAPRGGAGRGRLFLLAEHSPRAAGEGAAPPYSFPSAAPRRSHHEHRRLPHLQPLGEDDVQRQGLQEWCSMLPRQPQLSVTFQLRLHCNFKCRGQGIRPHGSAQLFMATSDLMSELQKDSIQLDEDSERKVVKMLLRLLEDKNGEVQNLAVKCLGPLVGKVKEYQVETIVDALCANMRSDKEQLRDVAGIGLKTVLSELPPAATGSGLATSVCRKITGQLTSAIAQQEDVAVQLEALDILSDMLSRLGAPLGAFHASLLHCLLPQLSSPRLAVRKRAVGALGHLAAACSTDLFVELADHLLDRLPGPRAPASPAAIRTLIQCLGSVGRQAGHRLGTHLDRLVPLVEEFCNLDDDELRESCLQAFEAFLRKCPKEMGPHVPSVTSLCLQYIKHDPNYNYDSDGEEEQMETEDSEFSEQESEDEYSDDDDMSWKVRRAAAKCLAALISSRPDLLTNFHCTLAPVLIRRFREREENVKADVFGAYIVLLRQTRPPKGWLGEEPTQSGSNLQMLRGQVPLVIKALQRQLKDRSVRARQGCFSLLTELAGVLPGSLAEHMPVLVAGIIFSLADRSSSSTIRMDALAFLQGLLGTEPAEAFHPQLPALLPPVMACVADPFYKIAAEALLVLQELVRALWPLDGPRLLDPEPYIGEMSAATLARLRATDLDQEVKERAISCMGHLVGHLGDRLGDNLEPSLLLLLDRLRNEITRLSAVKALTLVAVSPLRIDLQPILAEALPILASFLRKNQRALRLATLAALAALAQSQGLGLPPSAVRAVLAELPSLVSENDMHVAQLAVDFLATVTRAQPDSLAEVSGPVLAELLRLLRSPLLPAGVLAAAEGFLQALVGTRPPCVDYAELVGLLTAPVYEQVADGGPGLHKQVFHSLARCVAALAVACPQEVAGTVNRLVSDARSPSSSPGVKVLAFLSLAEVGQVAGPGPQQELKAVLLEALGSPSEDVRAAASYALGRVGAGNLPDFLPFLLGQMEAEPRRRYLLLHSLREALGAAQPDSLKPYAEDIWALLFQRCEGAEEGTRGVVAECLGKLVLVNPPFLLPRLRKQLAAGQPHTRCTVITALKFLISDQPHPIDPILKTFVGEFMESLQDPDLNVRRATLAFFNSAVHNKPSLVRDLLDDILPLLYQETKIRRDLIREVEMGPFKHTVDDGLDVRKAAFECMYSLLESCLGQLDICEFLNHVEDGLKDHYDIRGLLLSVLGHFTKNCLLPPGQMLTFIMLARLATLCPVPVLQRVDRLIEPLRATCTAKVKAGSVKQEFEKQDELKRSAMRAVAALLTIPEVGKSPIMADFSSQIRSNPELATLFESIQKDSASAPSTDSMELS</sequence>
<evidence type="ECO:0000256" key="3">
    <source>
        <dbReference type="ARBA" id="ARBA00022786"/>
    </source>
</evidence>
<keyword evidence="6" id="KW-1185">Reference proteome</keyword>
<evidence type="ECO:0000256" key="2">
    <source>
        <dbReference type="ARBA" id="ARBA00022737"/>
    </source>
</evidence>
<feature type="compositionally biased region" description="Acidic residues" evidence="4">
    <location>
        <begin position="454"/>
        <end position="482"/>
    </location>
</feature>
<dbReference type="Proteomes" id="UP000245320">
    <property type="component" value="Chromosome 10"/>
</dbReference>
<dbReference type="Pfam" id="PF25782">
    <property type="entry name" value="TPR_CAND1"/>
    <property type="match status" value="1"/>
</dbReference>
<reference evidence="7" key="1">
    <citation type="submission" date="2025-08" db="UniProtKB">
        <authorList>
            <consortium name="RefSeq"/>
        </authorList>
    </citation>
    <scope>IDENTIFICATION</scope>
    <source>
        <tissue evidence="7">Spleen</tissue>
    </source>
</reference>
<dbReference type="InterPro" id="IPR039852">
    <property type="entry name" value="CAND1/CAND2"/>
</dbReference>